<organism evidence="1 2">
    <name type="scientific">Mariprofundus aestuarium</name>
    <dbReference type="NCBI Taxonomy" id="1921086"/>
    <lineage>
        <taxon>Bacteria</taxon>
        <taxon>Pseudomonadati</taxon>
        <taxon>Pseudomonadota</taxon>
        <taxon>Candidatius Mariprofundia</taxon>
        <taxon>Mariprofundales</taxon>
        <taxon>Mariprofundaceae</taxon>
        <taxon>Mariprofundus</taxon>
    </lineage>
</organism>
<dbReference type="KEGG" id="maes:Ga0123461_1166"/>
<dbReference type="AlphaFoldDB" id="A0A2K8KXC1"/>
<gene>
    <name evidence="1" type="ORF">Ga0123461_1166</name>
</gene>
<name>A0A2K8KXC1_MARES</name>
<dbReference type="EMBL" id="CP018799">
    <property type="protein sequence ID" value="ATX79585.1"/>
    <property type="molecule type" value="Genomic_DNA"/>
</dbReference>
<sequence>MHKTSGVKTILNVKEQSALEASLENFLEQLPIVRIAESVTVQSGKPESEVLNLIQTFANESRVTLKLIIKQLDREQQILEVGAGLCLLSLFLRQEGFRNIALEPALGGFGLFEQLKTAILKHFSQIDLPVLDKPAQALDASIDGPFDLIFSNNVIEHIPQWPVALEAMTAVLSLKGLMVHACPNYTIPYEPHYGVPVFRHFPELSRKLFLPAGSDAEIWDSLNFITCKEIKNHCNRRTLNCRFRSELLYSAIKRINDDEVFKKRHQGMVATLASFIMKSGLGALIRRIPPTLSTPMIVEISHDRGKN</sequence>
<dbReference type="Gene3D" id="3.40.50.150">
    <property type="entry name" value="Vaccinia Virus protein VP39"/>
    <property type="match status" value="1"/>
</dbReference>
<dbReference type="Pfam" id="PF13489">
    <property type="entry name" value="Methyltransf_23"/>
    <property type="match status" value="1"/>
</dbReference>
<protein>
    <submittedName>
        <fullName evidence="1">Methyltransferase domain-containing protein</fullName>
    </submittedName>
</protein>
<evidence type="ECO:0000313" key="2">
    <source>
        <dbReference type="Proteomes" id="UP000231701"/>
    </source>
</evidence>
<accession>A0A2K8KXC1</accession>
<dbReference type="Proteomes" id="UP000231701">
    <property type="component" value="Chromosome"/>
</dbReference>
<proteinExistence type="predicted"/>
<dbReference type="SUPFAM" id="SSF53335">
    <property type="entry name" value="S-adenosyl-L-methionine-dependent methyltransferases"/>
    <property type="match status" value="1"/>
</dbReference>
<reference evidence="1 2" key="1">
    <citation type="submission" date="2016-12" db="EMBL/GenBank/DDBJ databases">
        <title>Isolation and genomic insights into novel planktonic Zetaproteobacteria from stratified waters of the Chesapeake Bay.</title>
        <authorList>
            <person name="McAllister S.M."/>
            <person name="Kato S."/>
            <person name="Chan C.S."/>
            <person name="Chiu B.K."/>
            <person name="Field E.K."/>
        </authorList>
    </citation>
    <scope>NUCLEOTIDE SEQUENCE [LARGE SCALE GENOMIC DNA]</scope>
    <source>
        <strain evidence="1 2">CP-5</strain>
    </source>
</reference>
<dbReference type="GO" id="GO:0008168">
    <property type="term" value="F:methyltransferase activity"/>
    <property type="evidence" value="ECO:0007669"/>
    <property type="project" value="UniProtKB-KW"/>
</dbReference>
<dbReference type="GO" id="GO:0032259">
    <property type="term" value="P:methylation"/>
    <property type="evidence" value="ECO:0007669"/>
    <property type="project" value="UniProtKB-KW"/>
</dbReference>
<keyword evidence="2" id="KW-1185">Reference proteome</keyword>
<dbReference type="CDD" id="cd02440">
    <property type="entry name" value="AdoMet_MTases"/>
    <property type="match status" value="1"/>
</dbReference>
<keyword evidence="1" id="KW-0808">Transferase</keyword>
<keyword evidence="1" id="KW-0489">Methyltransferase</keyword>
<dbReference type="InterPro" id="IPR029063">
    <property type="entry name" value="SAM-dependent_MTases_sf"/>
</dbReference>
<evidence type="ECO:0000313" key="1">
    <source>
        <dbReference type="EMBL" id="ATX79585.1"/>
    </source>
</evidence>